<dbReference type="AlphaFoldDB" id="A0A0N0NIK4"/>
<feature type="region of interest" description="Disordered" evidence="11">
    <location>
        <begin position="1"/>
        <end position="21"/>
    </location>
</feature>
<evidence type="ECO:0000256" key="4">
    <source>
        <dbReference type="ARBA" id="ARBA00022676"/>
    </source>
</evidence>
<feature type="transmembrane region" description="Helical" evidence="10">
    <location>
        <begin position="251"/>
        <end position="276"/>
    </location>
</feature>
<evidence type="ECO:0000256" key="1">
    <source>
        <dbReference type="ARBA" id="ARBA00004477"/>
    </source>
</evidence>
<evidence type="ECO:0000256" key="8">
    <source>
        <dbReference type="ARBA" id="ARBA00022989"/>
    </source>
</evidence>
<protein>
    <recommendedName>
        <fullName evidence="10">Mannosyltransferase</fullName>
        <ecNumber evidence="10">2.4.1.-</ecNumber>
    </recommendedName>
</protein>
<dbReference type="GeneID" id="28731871"/>
<keyword evidence="9 10" id="KW-0472">Membrane</keyword>
<feature type="transmembrane region" description="Helical" evidence="10">
    <location>
        <begin position="146"/>
        <end position="165"/>
    </location>
</feature>
<organism evidence="12 13">
    <name type="scientific">Cyphellophora attinorum</name>
    <dbReference type="NCBI Taxonomy" id="1664694"/>
    <lineage>
        <taxon>Eukaryota</taxon>
        <taxon>Fungi</taxon>
        <taxon>Dikarya</taxon>
        <taxon>Ascomycota</taxon>
        <taxon>Pezizomycotina</taxon>
        <taxon>Eurotiomycetes</taxon>
        <taxon>Chaetothyriomycetidae</taxon>
        <taxon>Chaetothyriales</taxon>
        <taxon>Cyphellophoraceae</taxon>
        <taxon>Cyphellophora</taxon>
    </lineage>
</organism>
<evidence type="ECO:0000313" key="13">
    <source>
        <dbReference type="Proteomes" id="UP000038010"/>
    </source>
</evidence>
<dbReference type="PANTHER" id="PTHR22760">
    <property type="entry name" value="GLYCOSYLTRANSFERASE"/>
    <property type="match status" value="1"/>
</dbReference>
<feature type="region of interest" description="Disordered" evidence="11">
    <location>
        <begin position="500"/>
        <end position="521"/>
    </location>
</feature>
<dbReference type="EMBL" id="LFJN01000036">
    <property type="protein sequence ID" value="KPI35848.1"/>
    <property type="molecule type" value="Genomic_DNA"/>
</dbReference>
<dbReference type="GO" id="GO:0006487">
    <property type="term" value="P:protein N-linked glycosylation"/>
    <property type="evidence" value="ECO:0007669"/>
    <property type="project" value="TreeGrafter"/>
</dbReference>
<evidence type="ECO:0000256" key="10">
    <source>
        <dbReference type="RuleBase" id="RU363075"/>
    </source>
</evidence>
<evidence type="ECO:0000256" key="6">
    <source>
        <dbReference type="ARBA" id="ARBA00022692"/>
    </source>
</evidence>
<feature type="transmembrane region" description="Helical" evidence="10">
    <location>
        <begin position="316"/>
        <end position="335"/>
    </location>
</feature>
<dbReference type="STRING" id="1664694.A0A0N0NIK4"/>
<feature type="transmembrane region" description="Helical" evidence="10">
    <location>
        <begin position="355"/>
        <end position="375"/>
    </location>
</feature>
<proteinExistence type="inferred from homology"/>
<dbReference type="PANTHER" id="PTHR22760:SF2">
    <property type="entry name" value="ALPHA-1,2-MANNOSYLTRANSFERASE ALG9"/>
    <property type="match status" value="1"/>
</dbReference>
<keyword evidence="7 10" id="KW-0256">Endoplasmic reticulum</keyword>
<comment type="subcellular location">
    <subcellularLocation>
        <location evidence="1 10">Endoplasmic reticulum membrane</location>
        <topology evidence="1 10">Multi-pass membrane protein</topology>
    </subcellularLocation>
</comment>
<dbReference type="EC" id="2.4.1.-" evidence="10"/>
<keyword evidence="6 10" id="KW-0812">Transmembrane</keyword>
<dbReference type="Proteomes" id="UP000038010">
    <property type="component" value="Unassembled WGS sequence"/>
</dbReference>
<feature type="transmembrane region" description="Helical" evidence="10">
    <location>
        <begin position="285"/>
        <end position="304"/>
    </location>
</feature>
<gene>
    <name evidence="12" type="ORF">AB675_11168</name>
</gene>
<dbReference type="InterPro" id="IPR005599">
    <property type="entry name" value="GPI_mannosylTrfase"/>
</dbReference>
<keyword evidence="13" id="KW-1185">Reference proteome</keyword>
<dbReference type="VEuPathDB" id="FungiDB:AB675_11168"/>
<dbReference type="RefSeq" id="XP_017995811.1">
    <property type="nucleotide sequence ID" value="XM_018139991.1"/>
</dbReference>
<dbReference type="GO" id="GO:0005789">
    <property type="term" value="C:endoplasmic reticulum membrane"/>
    <property type="evidence" value="ECO:0007669"/>
    <property type="project" value="UniProtKB-SubCell"/>
</dbReference>
<reference evidence="12 13" key="1">
    <citation type="submission" date="2015-06" db="EMBL/GenBank/DDBJ databases">
        <title>Draft genome of the ant-associated black yeast Phialophora attae CBS 131958.</title>
        <authorList>
            <person name="Moreno L.F."/>
            <person name="Stielow B.J."/>
            <person name="de Hoog S."/>
            <person name="Vicente V.A."/>
            <person name="Weiss V.A."/>
            <person name="de Vries M."/>
            <person name="Cruz L.M."/>
            <person name="Souza E.M."/>
        </authorList>
    </citation>
    <scope>NUCLEOTIDE SEQUENCE [LARGE SCALE GENOMIC DNA]</scope>
    <source>
        <strain evidence="12 13">CBS 131958</strain>
    </source>
</reference>
<keyword evidence="4 10" id="KW-0328">Glycosyltransferase</keyword>
<dbReference type="OrthoDB" id="497541at2759"/>
<evidence type="ECO:0000256" key="7">
    <source>
        <dbReference type="ARBA" id="ARBA00022824"/>
    </source>
</evidence>
<evidence type="ECO:0000256" key="3">
    <source>
        <dbReference type="ARBA" id="ARBA00007063"/>
    </source>
</evidence>
<feature type="compositionally biased region" description="Basic and acidic residues" evidence="11">
    <location>
        <begin position="500"/>
        <end position="510"/>
    </location>
</feature>
<evidence type="ECO:0000313" key="12">
    <source>
        <dbReference type="EMBL" id="KPI35848.1"/>
    </source>
</evidence>
<dbReference type="UniPathway" id="UPA00378"/>
<accession>A0A0N0NIK4</accession>
<name>A0A0N0NIK4_9EURO</name>
<comment type="pathway">
    <text evidence="2">Protein modification; protein glycosylation.</text>
</comment>
<dbReference type="GO" id="GO:0000026">
    <property type="term" value="F:alpha-1,2-mannosyltransferase activity"/>
    <property type="evidence" value="ECO:0007669"/>
    <property type="project" value="TreeGrafter"/>
</dbReference>
<feature type="transmembrane region" description="Helical" evidence="10">
    <location>
        <begin position="199"/>
        <end position="220"/>
    </location>
</feature>
<keyword evidence="8 10" id="KW-1133">Transmembrane helix</keyword>
<comment type="caution">
    <text evidence="12">The sequence shown here is derived from an EMBL/GenBank/DDBJ whole genome shotgun (WGS) entry which is preliminary data.</text>
</comment>
<evidence type="ECO:0000256" key="2">
    <source>
        <dbReference type="ARBA" id="ARBA00004922"/>
    </source>
</evidence>
<sequence>METGPGRVGEKSTAGSSKPAEKQLVPPPVQFYIPLNVALWVTLLSHSFAALRAPIQDCDETYNYWEPLHYLNHGSGLQTWEYSPEYSIRSWAYILIHALPTKLIHLITGSKTFEFYGLRLVFALICASTEVRLYSAISRTLNPRIGVFYLMIAAFTPGFFYASIAFLPSSFAMYTSTLGLTAFMDWHNGGPKTAQGIMWFGIGALLGWPFAGALILPFVFEDWLSAILMSNTFDLFRRYLDEPWHYYIRNLLLNFNAFFLLSLASFPMLVIQTLFFRGQTTKQTVFRTIILLSPFYLWLAIFTMQPHKEERFMYPAYPFLALNAAIALHMLLTWLGHRPTNTNSLLAKIPARAKLFVILLTVFLTLNISLLRTLGTVTAYQAPLKIYSHLPAHSRSSPSTGSVPASSQAQVNVCLAKDWYRFPTSFLLPSKPPHRPKFLPSKFKGLLPGEFSEAKYTVGLFGGTHLVPSGMNDRNEEDVHKYIDSVEHCDFLVDSYFPSKEEGGGGEVEKGGSGGHDGDVEEPAYVLDTEKWEKVACEPFLDTARSGVLGRVMWVPGVEELGWKEEDLPRWMRRVWGEHCLLKRRRADEV</sequence>
<dbReference type="Pfam" id="PF03901">
    <property type="entry name" value="Glyco_transf_22"/>
    <property type="match status" value="2"/>
</dbReference>
<evidence type="ECO:0000256" key="11">
    <source>
        <dbReference type="SAM" id="MobiDB-lite"/>
    </source>
</evidence>
<comment type="similarity">
    <text evidence="3 10">Belongs to the glycosyltransferase 22 family.</text>
</comment>
<keyword evidence="5 12" id="KW-0808">Transferase</keyword>
<evidence type="ECO:0000256" key="9">
    <source>
        <dbReference type="ARBA" id="ARBA00023136"/>
    </source>
</evidence>
<evidence type="ECO:0000256" key="5">
    <source>
        <dbReference type="ARBA" id="ARBA00022679"/>
    </source>
</evidence>